<name>A0AA40KEX1_9HYME</name>
<reference evidence="2" key="1">
    <citation type="submission" date="2021-10" db="EMBL/GenBank/DDBJ databases">
        <title>Melipona bicolor Genome sequencing and assembly.</title>
        <authorList>
            <person name="Araujo N.S."/>
            <person name="Arias M.C."/>
        </authorList>
    </citation>
    <scope>NUCLEOTIDE SEQUENCE</scope>
    <source>
        <strain evidence="2">USP_2M_L1-L4_2017</strain>
        <tissue evidence="2">Whole body</tissue>
    </source>
</reference>
<accession>A0AA40KEX1</accession>
<keyword evidence="3" id="KW-1185">Reference proteome</keyword>
<sequence length="56" mass="6858">MRNNQHQRRKEKLWVWEEFLRNRSILRNLARRTEDEGTKSQQGDNVVSNHRKPGRT</sequence>
<evidence type="ECO:0000256" key="1">
    <source>
        <dbReference type="SAM" id="MobiDB-lite"/>
    </source>
</evidence>
<feature type="region of interest" description="Disordered" evidence="1">
    <location>
        <begin position="28"/>
        <end position="56"/>
    </location>
</feature>
<feature type="compositionally biased region" description="Polar residues" evidence="1">
    <location>
        <begin position="39"/>
        <end position="48"/>
    </location>
</feature>
<feature type="non-terminal residue" evidence="2">
    <location>
        <position position="56"/>
    </location>
</feature>
<organism evidence="2 3">
    <name type="scientific">Melipona bicolor</name>
    <dbReference type="NCBI Taxonomy" id="60889"/>
    <lineage>
        <taxon>Eukaryota</taxon>
        <taxon>Metazoa</taxon>
        <taxon>Ecdysozoa</taxon>
        <taxon>Arthropoda</taxon>
        <taxon>Hexapoda</taxon>
        <taxon>Insecta</taxon>
        <taxon>Pterygota</taxon>
        <taxon>Neoptera</taxon>
        <taxon>Endopterygota</taxon>
        <taxon>Hymenoptera</taxon>
        <taxon>Apocrita</taxon>
        <taxon>Aculeata</taxon>
        <taxon>Apoidea</taxon>
        <taxon>Anthophila</taxon>
        <taxon>Apidae</taxon>
        <taxon>Melipona</taxon>
    </lineage>
</organism>
<evidence type="ECO:0000313" key="2">
    <source>
        <dbReference type="EMBL" id="KAK1117807.1"/>
    </source>
</evidence>
<comment type="caution">
    <text evidence="2">The sequence shown here is derived from an EMBL/GenBank/DDBJ whole genome shotgun (WGS) entry which is preliminary data.</text>
</comment>
<gene>
    <name evidence="2" type="ORF">K0M31_015743</name>
</gene>
<protein>
    <submittedName>
        <fullName evidence="2">Uncharacterized protein</fullName>
    </submittedName>
</protein>
<dbReference type="Proteomes" id="UP001177670">
    <property type="component" value="Unassembled WGS sequence"/>
</dbReference>
<proteinExistence type="predicted"/>
<dbReference type="AlphaFoldDB" id="A0AA40KEX1"/>
<dbReference type="EMBL" id="JAHYIQ010000048">
    <property type="protein sequence ID" value="KAK1117807.1"/>
    <property type="molecule type" value="Genomic_DNA"/>
</dbReference>
<evidence type="ECO:0000313" key="3">
    <source>
        <dbReference type="Proteomes" id="UP001177670"/>
    </source>
</evidence>